<keyword evidence="2" id="KW-1185">Reference proteome</keyword>
<dbReference type="STRING" id="157652.A0A371HHJ8"/>
<proteinExistence type="predicted"/>
<organism evidence="1 2">
    <name type="scientific">Mucuna pruriens</name>
    <name type="common">Velvet bean</name>
    <name type="synonym">Dolichos pruriens</name>
    <dbReference type="NCBI Taxonomy" id="157652"/>
    <lineage>
        <taxon>Eukaryota</taxon>
        <taxon>Viridiplantae</taxon>
        <taxon>Streptophyta</taxon>
        <taxon>Embryophyta</taxon>
        <taxon>Tracheophyta</taxon>
        <taxon>Spermatophyta</taxon>
        <taxon>Magnoliopsida</taxon>
        <taxon>eudicotyledons</taxon>
        <taxon>Gunneridae</taxon>
        <taxon>Pentapetalae</taxon>
        <taxon>rosids</taxon>
        <taxon>fabids</taxon>
        <taxon>Fabales</taxon>
        <taxon>Fabaceae</taxon>
        <taxon>Papilionoideae</taxon>
        <taxon>50 kb inversion clade</taxon>
        <taxon>NPAAA clade</taxon>
        <taxon>indigoferoid/millettioid clade</taxon>
        <taxon>Phaseoleae</taxon>
        <taxon>Mucuna</taxon>
    </lineage>
</organism>
<sequence>MDIQEKGRVGGIGCQDNFLTWGSQGDYLHATTIKCVLFLLMYVDDILMSSSSKDKIGMPKEKLNLEFQMKDLSIMKRILGVDIVRNRKKGNCSYHNILDLAHAISIVSQFMANLSQAHWEALKWVLRYFNGSLKFCLGYKKTTQGGNVIVRYVDTNYTGNVDTRKLLFDYMFTSFGATICWKESLQPMVVLPTTQAKYNTHMEGVHEVI</sequence>
<evidence type="ECO:0000313" key="1">
    <source>
        <dbReference type="EMBL" id="RDY02273.1"/>
    </source>
</evidence>
<dbReference type="PANTHER" id="PTHR11439">
    <property type="entry name" value="GAG-POL-RELATED RETROTRANSPOSON"/>
    <property type="match status" value="1"/>
</dbReference>
<dbReference type="AlphaFoldDB" id="A0A371HHJ8"/>
<gene>
    <name evidence="1" type="ORF">CR513_14285</name>
</gene>
<reference evidence="1" key="1">
    <citation type="submission" date="2018-05" db="EMBL/GenBank/DDBJ databases">
        <title>Draft genome of Mucuna pruriens seed.</title>
        <authorList>
            <person name="Nnadi N.E."/>
            <person name="Vos R."/>
            <person name="Hasami M.H."/>
            <person name="Devisetty U.K."/>
            <person name="Aguiy J.C."/>
        </authorList>
    </citation>
    <scope>NUCLEOTIDE SEQUENCE [LARGE SCALE GENOMIC DNA]</scope>
    <source>
        <strain evidence="1">JCA_2017</strain>
    </source>
</reference>
<accession>A0A371HHJ8</accession>
<dbReference type="OrthoDB" id="1915846at2759"/>
<evidence type="ECO:0000313" key="2">
    <source>
        <dbReference type="Proteomes" id="UP000257109"/>
    </source>
</evidence>
<protein>
    <recommendedName>
        <fullName evidence="3">Reverse transcriptase Ty1/copia-type domain-containing protein</fullName>
    </recommendedName>
</protein>
<evidence type="ECO:0008006" key="3">
    <source>
        <dbReference type="Google" id="ProtNLM"/>
    </source>
</evidence>
<dbReference type="Proteomes" id="UP000257109">
    <property type="component" value="Unassembled WGS sequence"/>
</dbReference>
<comment type="caution">
    <text evidence="1">The sequence shown here is derived from an EMBL/GenBank/DDBJ whole genome shotgun (WGS) entry which is preliminary data.</text>
</comment>
<name>A0A371HHJ8_MUCPR</name>
<dbReference type="EMBL" id="QJKJ01002565">
    <property type="protein sequence ID" value="RDY02273.1"/>
    <property type="molecule type" value="Genomic_DNA"/>
</dbReference>
<feature type="non-terminal residue" evidence="1">
    <location>
        <position position="1"/>
    </location>
</feature>